<evidence type="ECO:0000256" key="1">
    <source>
        <dbReference type="ARBA" id="ARBA00003269"/>
    </source>
</evidence>
<evidence type="ECO:0000256" key="11">
    <source>
        <dbReference type="ARBA" id="ARBA00022801"/>
    </source>
</evidence>
<evidence type="ECO:0000256" key="6">
    <source>
        <dbReference type="ARBA" id="ARBA00019961"/>
    </source>
</evidence>
<evidence type="ECO:0000256" key="10">
    <source>
        <dbReference type="ARBA" id="ARBA00022741"/>
    </source>
</evidence>
<feature type="domain" description="CP-type G" evidence="22">
    <location>
        <begin position="377"/>
        <end position="582"/>
    </location>
</feature>
<dbReference type="GO" id="GO:0016192">
    <property type="term" value="P:vesicle-mediated transport"/>
    <property type="evidence" value="ECO:0007669"/>
    <property type="project" value="UniProtKB-KW"/>
</dbReference>
<dbReference type="PROSITE" id="PS51721">
    <property type="entry name" value="G_CP"/>
    <property type="match status" value="1"/>
</dbReference>
<feature type="binding site" evidence="20">
    <location>
        <position position="51"/>
    </location>
    <ligand>
        <name>Mg(2+)</name>
        <dbReference type="ChEBI" id="CHEBI:18420"/>
    </ligand>
</feature>
<keyword evidence="16 19" id="KW-0342">GTP-binding</keyword>
<keyword evidence="14" id="KW-0653">Protein transport</keyword>
<keyword evidence="13" id="KW-0931">ER-Golgi transport</keyword>
<comment type="subcellular location">
    <subcellularLocation>
        <location evidence="3">Cytoplasmic vesicle</location>
        <location evidence="3">COPII-coated vesicle membrane</location>
        <topology evidence="3">Peripheral membrane protein</topology>
        <orientation evidence="3">Cytoplasmic side</orientation>
    </subcellularLocation>
    <subcellularLocation>
        <location evidence="4">Endoplasmic reticulum membrane</location>
        <topology evidence="4">Peripheral membrane protein</topology>
        <orientation evidence="4">Cytoplasmic side</orientation>
    </subcellularLocation>
    <subcellularLocation>
        <location evidence="2">Golgi apparatus membrane</location>
        <topology evidence="2">Peripheral membrane protein</topology>
        <orientation evidence="2">Cytoplasmic side</orientation>
    </subcellularLocation>
</comment>
<accession>A0A367XWN4</accession>
<feature type="compositionally biased region" description="Basic residues" evidence="21">
    <location>
        <begin position="828"/>
        <end position="843"/>
    </location>
</feature>
<gene>
    <name evidence="23" type="primary">LSG1</name>
    <name evidence="23" type="ORF">Cantr_06911</name>
</gene>
<evidence type="ECO:0000256" key="12">
    <source>
        <dbReference type="ARBA" id="ARBA00022824"/>
    </source>
</evidence>
<keyword evidence="24" id="KW-1185">Reference proteome</keyword>
<keyword evidence="9" id="KW-0963">Cytoplasm</keyword>
<dbReference type="GO" id="GO:0012507">
    <property type="term" value="C:ER to Golgi transport vesicle membrane"/>
    <property type="evidence" value="ECO:0007669"/>
    <property type="project" value="UniProtKB-SubCell"/>
</dbReference>
<dbReference type="SMART" id="SM00178">
    <property type="entry name" value="SAR"/>
    <property type="match status" value="1"/>
</dbReference>
<feature type="region of interest" description="Disordered" evidence="21">
    <location>
        <begin position="816"/>
        <end position="843"/>
    </location>
</feature>
<evidence type="ECO:0000256" key="15">
    <source>
        <dbReference type="ARBA" id="ARBA00023034"/>
    </source>
</evidence>
<evidence type="ECO:0000256" key="17">
    <source>
        <dbReference type="ARBA" id="ARBA00023136"/>
    </source>
</evidence>
<dbReference type="InterPro" id="IPR006073">
    <property type="entry name" value="GTP-bd"/>
</dbReference>
<dbReference type="InterPro" id="IPR005225">
    <property type="entry name" value="Small_GTP-bd"/>
</dbReference>
<evidence type="ECO:0000256" key="14">
    <source>
        <dbReference type="ARBA" id="ARBA00022927"/>
    </source>
</evidence>
<evidence type="ECO:0000256" key="16">
    <source>
        <dbReference type="ARBA" id="ARBA00023134"/>
    </source>
</evidence>
<feature type="binding site" evidence="19">
    <location>
        <begin position="27"/>
        <end position="34"/>
    </location>
    <ligand>
        <name>GTP</name>
        <dbReference type="ChEBI" id="CHEBI:37565"/>
    </ligand>
</feature>
<dbReference type="SUPFAM" id="SSF52540">
    <property type="entry name" value="P-loop containing nucleoside triphosphate hydrolases"/>
    <property type="match status" value="2"/>
</dbReference>
<keyword evidence="11" id="KW-0378">Hydrolase</keyword>
<feature type="binding site" evidence="19">
    <location>
        <begin position="129"/>
        <end position="132"/>
    </location>
    <ligand>
        <name>GTP</name>
        <dbReference type="ChEBI" id="CHEBI:37565"/>
    </ligand>
</feature>
<evidence type="ECO:0000313" key="24">
    <source>
        <dbReference type="Proteomes" id="UP000253472"/>
    </source>
</evidence>
<dbReference type="FunFam" id="3.40.50.300:FF:000161">
    <property type="entry name" value="Small COPII coat GTPase"/>
    <property type="match status" value="1"/>
</dbReference>
<evidence type="ECO:0000256" key="7">
    <source>
        <dbReference type="ARBA" id="ARBA00021124"/>
    </source>
</evidence>
<dbReference type="PROSITE" id="PS51417">
    <property type="entry name" value="ARF"/>
    <property type="match status" value="1"/>
</dbReference>
<dbReference type="CDD" id="cd01857">
    <property type="entry name" value="HSR1_MMR1"/>
    <property type="match status" value="1"/>
</dbReference>
<dbReference type="InterPro" id="IPR043358">
    <property type="entry name" value="GNL1-like"/>
</dbReference>
<evidence type="ECO:0000256" key="21">
    <source>
        <dbReference type="SAM" id="MobiDB-lite"/>
    </source>
</evidence>
<keyword evidence="10 19" id="KW-0547">Nucleotide-binding</keyword>
<dbReference type="PANTHER" id="PTHR45709">
    <property type="entry name" value="LARGE SUBUNIT GTPASE 1 HOMOLOG-RELATED"/>
    <property type="match status" value="1"/>
</dbReference>
<keyword evidence="17" id="KW-0472">Membrane</keyword>
<feature type="binding site" evidence="19">
    <location>
        <position position="73"/>
    </location>
    <ligand>
        <name>GTP</name>
        <dbReference type="ChEBI" id="CHEBI:37565"/>
    </ligand>
</feature>
<sequence>MWLFDWFQDVLSSLGLWNKHAKLLFLGLDNAGKTTLLHMLKNDRLATLQPTLHPTSEELAIGSVRFTTFDLGGHQQARRLWKDYFPEVNGIVFLVDAADPERFAESKAELESLFKIEELSQVPFVILGNKIDVPTAVGEMELKNALGLYNTTGKDTGKLPEGTRPIEVFMVSVVMRSGYGEAFKCNNNGRKQGIVTSRQKKWKAPKGPKPVHHKNKNLIGLGRTIANQRAKENSIQYLPDGEMRFTTDKKEADWVKLRSVTQENALDEFLSTAELADTDFTADKNQQVKIIKVGNTSIINSNGLLTTDEMLAMRQKHMMFENKLTIPKRPRWNKNQSKLEIDRQENLAFLDWRRELAQLTENNDLLLTPFERNLEVWKQLWRVVERCDLVVQIVDARNPLFFRSVDLEKYVDSLSDPENNKAKNNLLLVNKADMLTREQRIAWAEYFKLKNINYVFFSAAKANELLEKEKEEANDLEGSSNIEDEVEEVEINEAIRILKIEELEKLFMDSAPKFEVDPEFPDRKLQIGLVGYPNVGKSSTINALVGSKKVSVSSTPGKTKHFQTIHLSPDVLLCDCPGLVFPNFAYTNGELVCNGVLPIDQLREHIPPIALVCQRIPKFFLEAVYGIHIPIQKVEDGGNGEYPTARELLNAYARARGYMTQGFGAADEPRAARYILKDYVNGKLLYVNPPPKEVADNEWVLPNLQESRKFNRDLYTLNHLPESRQHQIVTAMQNKHIPIDEFNLEKDISRLNFSQHIGGEKSGSDETAEEGSSKQAGNAGAKTLFYGGKQAALESAGDDLDREFFAMNNISGKFATPFHKQTSEKSLNKKHNKKIRNRIKRSE</sequence>
<dbReference type="NCBIfam" id="TIGR00231">
    <property type="entry name" value="small_GTP"/>
    <property type="match status" value="1"/>
</dbReference>
<dbReference type="GO" id="GO:0046872">
    <property type="term" value="F:metal ion binding"/>
    <property type="evidence" value="ECO:0007669"/>
    <property type="project" value="UniProtKB-KW"/>
</dbReference>
<dbReference type="CDD" id="cd00879">
    <property type="entry name" value="Sar1"/>
    <property type="match status" value="1"/>
</dbReference>
<keyword evidence="12" id="KW-0256">Endoplasmic reticulum</keyword>
<organism evidence="23 24">
    <name type="scientific">Candida viswanathii</name>
    <dbReference type="NCBI Taxonomy" id="5486"/>
    <lineage>
        <taxon>Eukaryota</taxon>
        <taxon>Fungi</taxon>
        <taxon>Dikarya</taxon>
        <taxon>Ascomycota</taxon>
        <taxon>Saccharomycotina</taxon>
        <taxon>Pichiomycetes</taxon>
        <taxon>Debaryomycetaceae</taxon>
        <taxon>Candida/Lodderomyces clade</taxon>
        <taxon>Candida</taxon>
    </lineage>
</organism>
<dbReference type="PROSITE" id="PS51422">
    <property type="entry name" value="SAR1"/>
    <property type="match status" value="1"/>
</dbReference>
<reference evidence="23 24" key="1">
    <citation type="submission" date="2018-06" db="EMBL/GenBank/DDBJ databases">
        <title>Whole genome sequencing of Candida tropicalis (genome annotated by CSBL at Korea University).</title>
        <authorList>
            <person name="Ahn J."/>
        </authorList>
    </citation>
    <scope>NUCLEOTIDE SEQUENCE [LARGE SCALE GENOMIC DNA]</scope>
    <source>
        <strain evidence="23 24">ATCC 20962</strain>
    </source>
</reference>
<dbReference type="GO" id="GO:0005525">
    <property type="term" value="F:GTP binding"/>
    <property type="evidence" value="ECO:0007669"/>
    <property type="project" value="UniProtKB-KW"/>
</dbReference>
<dbReference type="GO" id="GO:0005789">
    <property type="term" value="C:endoplasmic reticulum membrane"/>
    <property type="evidence" value="ECO:0007669"/>
    <property type="project" value="UniProtKB-SubCell"/>
</dbReference>
<evidence type="ECO:0000256" key="5">
    <source>
        <dbReference type="ARBA" id="ARBA00007507"/>
    </source>
</evidence>
<dbReference type="PRINTS" id="PR00328">
    <property type="entry name" value="SAR1GTPBP"/>
</dbReference>
<dbReference type="AlphaFoldDB" id="A0A367XWN4"/>
<dbReference type="GO" id="GO:0000139">
    <property type="term" value="C:Golgi membrane"/>
    <property type="evidence" value="ECO:0007669"/>
    <property type="project" value="UniProtKB-SubCell"/>
</dbReference>
<dbReference type="EMBL" id="QLNQ01000028">
    <property type="protein sequence ID" value="RCK58027.1"/>
    <property type="molecule type" value="Genomic_DNA"/>
</dbReference>
<evidence type="ECO:0000259" key="22">
    <source>
        <dbReference type="PROSITE" id="PS51721"/>
    </source>
</evidence>
<evidence type="ECO:0000256" key="19">
    <source>
        <dbReference type="PIRSR" id="PIRSR606689-1"/>
    </source>
</evidence>
<protein>
    <recommendedName>
        <fullName evidence="7">Small COPII coat GTPase SAR1</fullName>
    </recommendedName>
    <alternativeName>
        <fullName evidence="6">Small COPII coat GTPase sar1</fullName>
    </alternativeName>
</protein>
<proteinExistence type="inferred from homology"/>
<dbReference type="Pfam" id="PF00025">
    <property type="entry name" value="Arf"/>
    <property type="match status" value="1"/>
</dbReference>
<feature type="region of interest" description="Disordered" evidence="21">
    <location>
        <begin position="755"/>
        <end position="779"/>
    </location>
</feature>
<dbReference type="InterPro" id="IPR027417">
    <property type="entry name" value="P-loop_NTPase"/>
</dbReference>
<keyword evidence="18" id="KW-0968">Cytoplasmic vesicle</keyword>
<dbReference type="Gene3D" id="3.40.50.300">
    <property type="entry name" value="P-loop containing nucleotide triphosphate hydrolases"/>
    <property type="match status" value="2"/>
</dbReference>
<evidence type="ECO:0000256" key="13">
    <source>
        <dbReference type="ARBA" id="ARBA00022892"/>
    </source>
</evidence>
<evidence type="ECO:0000256" key="20">
    <source>
        <dbReference type="PIRSR" id="PIRSR606689-2"/>
    </source>
</evidence>
<dbReference type="OrthoDB" id="61815at2759"/>
<dbReference type="GO" id="GO:0015031">
    <property type="term" value="P:protein transport"/>
    <property type="evidence" value="ECO:0007669"/>
    <property type="project" value="UniProtKB-KW"/>
</dbReference>
<dbReference type="Pfam" id="PF01926">
    <property type="entry name" value="MMR_HSR1"/>
    <property type="match status" value="1"/>
</dbReference>
<evidence type="ECO:0000256" key="9">
    <source>
        <dbReference type="ARBA" id="ARBA00022490"/>
    </source>
</evidence>
<dbReference type="Proteomes" id="UP000253472">
    <property type="component" value="Unassembled WGS sequence"/>
</dbReference>
<keyword evidence="20" id="KW-0460">Magnesium</keyword>
<comment type="function">
    <text evidence="1">May be involved in the mitochondrial lipid metabolism.</text>
</comment>
<dbReference type="GO" id="GO:0005829">
    <property type="term" value="C:cytosol"/>
    <property type="evidence" value="ECO:0007669"/>
    <property type="project" value="TreeGrafter"/>
</dbReference>
<evidence type="ECO:0000256" key="2">
    <source>
        <dbReference type="ARBA" id="ARBA00004255"/>
    </source>
</evidence>
<evidence type="ECO:0000313" key="23">
    <source>
        <dbReference type="EMBL" id="RCK58027.1"/>
    </source>
</evidence>
<keyword evidence="20" id="KW-0479">Metal-binding</keyword>
<name>A0A367XWN4_9ASCO</name>
<feature type="binding site" evidence="20">
    <location>
        <position position="34"/>
    </location>
    <ligand>
        <name>Mg(2+)</name>
        <dbReference type="ChEBI" id="CHEBI:18420"/>
    </ligand>
</feature>
<dbReference type="FunFam" id="3.40.50.300:FF:001151">
    <property type="entry name" value="Large subunit GTPase 1"/>
    <property type="match status" value="1"/>
</dbReference>
<dbReference type="GO" id="GO:0003924">
    <property type="term" value="F:GTPase activity"/>
    <property type="evidence" value="ECO:0007669"/>
    <property type="project" value="InterPro"/>
</dbReference>
<dbReference type="PANTHER" id="PTHR45709:SF2">
    <property type="entry name" value="LARGE SUBUNIT GTPASE 1 HOMOLOG"/>
    <property type="match status" value="1"/>
</dbReference>
<keyword evidence="8" id="KW-0813">Transport</keyword>
<dbReference type="SMART" id="SM00177">
    <property type="entry name" value="ARF"/>
    <property type="match status" value="1"/>
</dbReference>
<evidence type="ECO:0000256" key="8">
    <source>
        <dbReference type="ARBA" id="ARBA00022448"/>
    </source>
</evidence>
<dbReference type="GO" id="GO:0000054">
    <property type="term" value="P:ribosomal subunit export from nucleus"/>
    <property type="evidence" value="ECO:0007669"/>
    <property type="project" value="TreeGrafter"/>
</dbReference>
<keyword evidence="15" id="KW-0333">Golgi apparatus</keyword>
<comment type="caution">
    <text evidence="23">The sequence shown here is derived from an EMBL/GenBank/DDBJ whole genome shotgun (WGS) entry which is preliminary data.</text>
</comment>
<evidence type="ECO:0000256" key="4">
    <source>
        <dbReference type="ARBA" id="ARBA00004397"/>
    </source>
</evidence>
<evidence type="ECO:0000256" key="18">
    <source>
        <dbReference type="ARBA" id="ARBA00023329"/>
    </source>
</evidence>
<comment type="similarity">
    <text evidence="5">Belongs to the small GTPase superfamily. SAR1 family.</text>
</comment>
<dbReference type="InterPro" id="IPR030378">
    <property type="entry name" value="G_CP_dom"/>
</dbReference>
<evidence type="ECO:0000256" key="3">
    <source>
        <dbReference type="ARBA" id="ARBA00004299"/>
    </source>
</evidence>
<dbReference type="STRING" id="5486.A0A367XWN4"/>
<dbReference type="InterPro" id="IPR006689">
    <property type="entry name" value="Small_GTPase_ARF/SAR"/>
</dbReference>